<feature type="domain" description="Methyltransferase" evidence="4">
    <location>
        <begin position="43"/>
        <end position="129"/>
    </location>
</feature>
<keyword evidence="3" id="KW-0949">S-adenosyl-L-methionine</keyword>
<evidence type="ECO:0000313" key="6">
    <source>
        <dbReference type="Proteomes" id="UP000568380"/>
    </source>
</evidence>
<sequence>MANSGTGPGSITPDGSPVEFYLLIEPNGEPEIISAALTPGASILEIGSGVGRLTHPLLALGYDVVAVDESADMLAHVRGAQTVKARAQELRLERVFDAVLLASYLVNTADDDARRELLSACARHVRPGGSVLIQWTPAEQHDAWEVGRGRTTGNLSITLTALEPVRPGVVASTMRYTQDDRVWTQSFWSRRLTDDDLRAELEPAGLRLERFLTDDHSWVLAVRE</sequence>
<dbReference type="PANTHER" id="PTHR43464">
    <property type="entry name" value="METHYLTRANSFERASE"/>
    <property type="match status" value="1"/>
</dbReference>
<dbReference type="Gene3D" id="3.40.50.150">
    <property type="entry name" value="Vaccinia Virus protein VP39"/>
    <property type="match status" value="1"/>
</dbReference>
<dbReference type="PANTHER" id="PTHR43464:SF19">
    <property type="entry name" value="UBIQUINONE BIOSYNTHESIS O-METHYLTRANSFERASE, MITOCHONDRIAL"/>
    <property type="match status" value="1"/>
</dbReference>
<evidence type="ECO:0000256" key="3">
    <source>
        <dbReference type="ARBA" id="ARBA00022691"/>
    </source>
</evidence>
<evidence type="ECO:0000256" key="1">
    <source>
        <dbReference type="ARBA" id="ARBA00022603"/>
    </source>
</evidence>
<organism evidence="5 6">
    <name type="scientific">Nonomuraea endophytica</name>
    <dbReference type="NCBI Taxonomy" id="714136"/>
    <lineage>
        <taxon>Bacteria</taxon>
        <taxon>Bacillati</taxon>
        <taxon>Actinomycetota</taxon>
        <taxon>Actinomycetes</taxon>
        <taxon>Streptosporangiales</taxon>
        <taxon>Streptosporangiaceae</taxon>
        <taxon>Nonomuraea</taxon>
    </lineage>
</organism>
<evidence type="ECO:0000259" key="4">
    <source>
        <dbReference type="Pfam" id="PF13649"/>
    </source>
</evidence>
<dbReference type="SUPFAM" id="SSF53335">
    <property type="entry name" value="S-adenosyl-L-methionine-dependent methyltransferases"/>
    <property type="match status" value="1"/>
</dbReference>
<dbReference type="Pfam" id="PF13649">
    <property type="entry name" value="Methyltransf_25"/>
    <property type="match status" value="1"/>
</dbReference>
<dbReference type="AlphaFoldDB" id="A0A7W8A2T9"/>
<evidence type="ECO:0000256" key="2">
    <source>
        <dbReference type="ARBA" id="ARBA00022679"/>
    </source>
</evidence>
<dbReference type="EMBL" id="JACHIN010000005">
    <property type="protein sequence ID" value="MBB5078478.1"/>
    <property type="molecule type" value="Genomic_DNA"/>
</dbReference>
<dbReference type="GO" id="GO:0032259">
    <property type="term" value="P:methylation"/>
    <property type="evidence" value="ECO:0007669"/>
    <property type="project" value="UniProtKB-KW"/>
</dbReference>
<dbReference type="RefSeq" id="WP_184963290.1">
    <property type="nucleotide sequence ID" value="NZ_JACHIN010000005.1"/>
</dbReference>
<dbReference type="Proteomes" id="UP000568380">
    <property type="component" value="Unassembled WGS sequence"/>
</dbReference>
<proteinExistence type="predicted"/>
<dbReference type="InterPro" id="IPR041698">
    <property type="entry name" value="Methyltransf_25"/>
</dbReference>
<dbReference type="GO" id="GO:0008168">
    <property type="term" value="F:methyltransferase activity"/>
    <property type="evidence" value="ECO:0007669"/>
    <property type="project" value="UniProtKB-KW"/>
</dbReference>
<dbReference type="CDD" id="cd02440">
    <property type="entry name" value="AdoMet_MTases"/>
    <property type="match status" value="1"/>
</dbReference>
<keyword evidence="2 5" id="KW-0808">Transferase</keyword>
<accession>A0A7W8A2T9</accession>
<gene>
    <name evidence="5" type="ORF">HNR40_003964</name>
</gene>
<reference evidence="5 6" key="1">
    <citation type="submission" date="2020-08" db="EMBL/GenBank/DDBJ databases">
        <title>Genomic Encyclopedia of Type Strains, Phase IV (KMG-IV): sequencing the most valuable type-strain genomes for metagenomic binning, comparative biology and taxonomic classification.</title>
        <authorList>
            <person name="Goeker M."/>
        </authorList>
    </citation>
    <scope>NUCLEOTIDE SEQUENCE [LARGE SCALE GENOMIC DNA]</scope>
    <source>
        <strain evidence="5 6">DSM 45385</strain>
    </source>
</reference>
<keyword evidence="6" id="KW-1185">Reference proteome</keyword>
<keyword evidence="1 5" id="KW-0489">Methyltransferase</keyword>
<dbReference type="InterPro" id="IPR029063">
    <property type="entry name" value="SAM-dependent_MTases_sf"/>
</dbReference>
<evidence type="ECO:0000313" key="5">
    <source>
        <dbReference type="EMBL" id="MBB5078478.1"/>
    </source>
</evidence>
<name>A0A7W8A2T9_9ACTN</name>
<comment type="caution">
    <text evidence="5">The sequence shown here is derived from an EMBL/GenBank/DDBJ whole genome shotgun (WGS) entry which is preliminary data.</text>
</comment>
<protein>
    <submittedName>
        <fullName evidence="5">SAM-dependent methyltransferase</fullName>
    </submittedName>
</protein>